<proteinExistence type="predicted"/>
<dbReference type="GO" id="GO:0003677">
    <property type="term" value="F:DNA binding"/>
    <property type="evidence" value="ECO:0007669"/>
    <property type="project" value="UniProtKB-KW"/>
</dbReference>
<gene>
    <name evidence="2" type="ORF">HUG15_00135</name>
</gene>
<evidence type="ECO:0000259" key="1">
    <source>
        <dbReference type="Pfam" id="PF04014"/>
    </source>
</evidence>
<dbReference type="RefSeq" id="WP_200126150.1">
    <property type="nucleotide sequence ID" value="NZ_CP054705.1"/>
</dbReference>
<keyword evidence="2" id="KW-0238">DNA-binding</keyword>
<dbReference type="AlphaFoldDB" id="A0A7T7C9V4"/>
<name>A0A7T7C9V4_9BACI</name>
<dbReference type="InterPro" id="IPR037914">
    <property type="entry name" value="SpoVT-AbrB_sf"/>
</dbReference>
<dbReference type="Pfam" id="PF04014">
    <property type="entry name" value="MazE_antitoxin"/>
    <property type="match status" value="1"/>
</dbReference>
<sequence length="102" mass="11954">MEKRTEYRQLNRGGLTIPKNLREKIGLEDDDLVTIHEEQGRLVLERGQVIPASQAWFWTEEWQEGEKEAEEDIKAGRVKKFDNVHDLIADLESDDQFDGDER</sequence>
<dbReference type="Gene3D" id="2.10.260.10">
    <property type="match status" value="1"/>
</dbReference>
<keyword evidence="3" id="KW-1185">Reference proteome</keyword>
<organism evidence="2 3">
    <name type="scientific">Salicibibacter cibarius</name>
    <dbReference type="NCBI Taxonomy" id="2743000"/>
    <lineage>
        <taxon>Bacteria</taxon>
        <taxon>Bacillati</taxon>
        <taxon>Bacillota</taxon>
        <taxon>Bacilli</taxon>
        <taxon>Bacillales</taxon>
        <taxon>Bacillaceae</taxon>
        <taxon>Salicibibacter</taxon>
    </lineage>
</organism>
<dbReference type="SUPFAM" id="SSF89447">
    <property type="entry name" value="AbrB/MazE/MraZ-like"/>
    <property type="match status" value="1"/>
</dbReference>
<evidence type="ECO:0000313" key="3">
    <source>
        <dbReference type="Proteomes" id="UP000595823"/>
    </source>
</evidence>
<dbReference type="EMBL" id="CP054705">
    <property type="protein sequence ID" value="QQK74180.1"/>
    <property type="molecule type" value="Genomic_DNA"/>
</dbReference>
<protein>
    <submittedName>
        <fullName evidence="2">AbrB/MazE/SpoVT family DNA-binding domain-containing protein</fullName>
    </submittedName>
</protein>
<feature type="domain" description="SpoVT-AbrB" evidence="1">
    <location>
        <begin position="11"/>
        <end position="45"/>
    </location>
</feature>
<dbReference type="Proteomes" id="UP000595823">
    <property type="component" value="Chromosome"/>
</dbReference>
<evidence type="ECO:0000313" key="2">
    <source>
        <dbReference type="EMBL" id="QQK74180.1"/>
    </source>
</evidence>
<accession>A0A7T7C9V4</accession>
<reference evidence="2 3" key="1">
    <citation type="submission" date="2020-06" db="EMBL/GenBank/DDBJ databases">
        <title>Genomic analysis of Salicibibacter sp. NKC5-3.</title>
        <authorList>
            <person name="Oh Y.J."/>
        </authorList>
    </citation>
    <scope>NUCLEOTIDE SEQUENCE [LARGE SCALE GENOMIC DNA]</scope>
    <source>
        <strain evidence="2 3">NKC5-3</strain>
    </source>
</reference>
<dbReference type="InterPro" id="IPR007159">
    <property type="entry name" value="SpoVT-AbrB_dom"/>
</dbReference>
<dbReference type="KEGG" id="scia:HUG15_00135"/>